<evidence type="ECO:0000313" key="2">
    <source>
        <dbReference type="EMBL" id="KAF6798784.1"/>
    </source>
</evidence>
<evidence type="ECO:0000256" key="1">
    <source>
        <dbReference type="SAM" id="MobiDB-lite"/>
    </source>
</evidence>
<comment type="caution">
    <text evidence="2">The sequence shown here is derived from an EMBL/GenBank/DDBJ whole genome shotgun (WGS) entry which is preliminary data.</text>
</comment>
<keyword evidence="3" id="KW-1185">Reference proteome</keyword>
<organism evidence="2 3">
    <name type="scientific">Colletotrichum musicola</name>
    <dbReference type="NCBI Taxonomy" id="2175873"/>
    <lineage>
        <taxon>Eukaryota</taxon>
        <taxon>Fungi</taxon>
        <taxon>Dikarya</taxon>
        <taxon>Ascomycota</taxon>
        <taxon>Pezizomycotina</taxon>
        <taxon>Sordariomycetes</taxon>
        <taxon>Hypocreomycetidae</taxon>
        <taxon>Glomerellales</taxon>
        <taxon>Glomerellaceae</taxon>
        <taxon>Colletotrichum</taxon>
        <taxon>Colletotrichum orchidearum species complex</taxon>
    </lineage>
</organism>
<accession>A0A8H6IUQ4</accession>
<feature type="region of interest" description="Disordered" evidence="1">
    <location>
        <begin position="234"/>
        <end position="272"/>
    </location>
</feature>
<dbReference type="EMBL" id="WIGM01001396">
    <property type="protein sequence ID" value="KAF6798784.1"/>
    <property type="molecule type" value="Genomic_DNA"/>
</dbReference>
<dbReference type="AlphaFoldDB" id="A0A8H6IUQ4"/>
<gene>
    <name evidence="2" type="ORF">CMUS01_15701</name>
</gene>
<feature type="compositionally biased region" description="Polar residues" evidence="1">
    <location>
        <begin position="44"/>
        <end position="60"/>
    </location>
</feature>
<sequence>MVQEANPRPSRILYRLDYSRTLDVDRPLHLLPHSFEVRNRTSDPSDSITNLEPGQRAQSSPDILSSLLSASAVIHDSKVTKDISGVPNVFVEPRTQHHQDYSTGSVRTTEGSSPVNGQYYNSINGNSSTTHQTSASLTAPILASMEPALDTAYYPEQILATTNFPSAGNNAYVTEAWDSNKMLAAYEQPSLAPEALRQPALTNQGYDTANYATGYRVDPVYNTRFDQHHETMARALPRQGSLSVGNSPGVSDDPQEDDLDPDSGQSADGIFPCSVCKRFKGD</sequence>
<feature type="non-terminal residue" evidence="2">
    <location>
        <position position="282"/>
    </location>
</feature>
<evidence type="ECO:0000313" key="3">
    <source>
        <dbReference type="Proteomes" id="UP000639643"/>
    </source>
</evidence>
<name>A0A8H6IUQ4_9PEZI</name>
<dbReference type="Proteomes" id="UP000639643">
    <property type="component" value="Unassembled WGS sequence"/>
</dbReference>
<reference evidence="2" key="1">
    <citation type="journal article" date="2020" name="Phytopathology">
        <title>Genome Sequence Resources of Colletotrichum truncatum, C. plurivorum, C. musicola, and C. sojae: Four Species Pathogenic to Soybean (Glycine max).</title>
        <authorList>
            <person name="Rogerio F."/>
            <person name="Boufleur T.R."/>
            <person name="Ciampi-Guillardi M."/>
            <person name="Sukno S.A."/>
            <person name="Thon M.R."/>
            <person name="Massola Junior N.S."/>
            <person name="Baroncelli R."/>
        </authorList>
    </citation>
    <scope>NUCLEOTIDE SEQUENCE</scope>
    <source>
        <strain evidence="2">LFN0074</strain>
    </source>
</reference>
<protein>
    <submittedName>
        <fullName evidence="2">Uncharacterized protein</fullName>
    </submittedName>
</protein>
<feature type="region of interest" description="Disordered" evidence="1">
    <location>
        <begin position="37"/>
        <end position="60"/>
    </location>
</feature>
<feature type="compositionally biased region" description="Polar residues" evidence="1">
    <location>
        <begin position="240"/>
        <end position="249"/>
    </location>
</feature>
<proteinExistence type="predicted"/>